<keyword evidence="3" id="KW-1185">Reference proteome</keyword>
<feature type="region of interest" description="Disordered" evidence="1">
    <location>
        <begin position="1"/>
        <end position="20"/>
    </location>
</feature>
<reference evidence="2 3" key="1">
    <citation type="journal article" date="2019" name="Int. J. Syst. Evol. Microbiol.">
        <title>The Global Catalogue of Microorganisms (GCM) 10K type strain sequencing project: providing services to taxonomists for standard genome sequencing and annotation.</title>
        <authorList>
            <consortium name="The Broad Institute Genomics Platform"/>
            <consortium name="The Broad Institute Genome Sequencing Center for Infectious Disease"/>
            <person name="Wu L."/>
            <person name="Ma J."/>
        </authorList>
    </citation>
    <scope>NUCLEOTIDE SEQUENCE [LARGE SCALE GENOMIC DNA]</scope>
    <source>
        <strain evidence="2 3">YIM 94188</strain>
    </source>
</reference>
<evidence type="ECO:0000256" key="1">
    <source>
        <dbReference type="SAM" id="MobiDB-lite"/>
    </source>
</evidence>
<sequence>MSDGFDPETDPVVSSRQATVHSAYTRLRARGEDEAANELRQAETLAEQTRIAREVKEFDPEHDSAQNSSQARIRSMYDALLEHGFEEEAEALRSGDTVNEQERHLAHLRAEWGVSTPTGVAEFADATGGEAASG</sequence>
<name>A0ABD5TYI0_9EURY</name>
<protein>
    <submittedName>
        <fullName evidence="2">Uncharacterized protein</fullName>
    </submittedName>
</protein>
<dbReference type="Proteomes" id="UP001596408">
    <property type="component" value="Unassembled WGS sequence"/>
</dbReference>
<comment type="caution">
    <text evidence="2">The sequence shown here is derived from an EMBL/GenBank/DDBJ whole genome shotgun (WGS) entry which is preliminary data.</text>
</comment>
<proteinExistence type="predicted"/>
<organism evidence="2 3">
    <name type="scientific">Halopelagius fulvigenes</name>
    <dbReference type="NCBI Taxonomy" id="1198324"/>
    <lineage>
        <taxon>Archaea</taxon>
        <taxon>Methanobacteriati</taxon>
        <taxon>Methanobacteriota</taxon>
        <taxon>Stenosarchaea group</taxon>
        <taxon>Halobacteria</taxon>
        <taxon>Halobacteriales</taxon>
        <taxon>Haloferacaceae</taxon>
    </lineage>
</organism>
<evidence type="ECO:0000313" key="3">
    <source>
        <dbReference type="Proteomes" id="UP001596408"/>
    </source>
</evidence>
<evidence type="ECO:0000313" key="2">
    <source>
        <dbReference type="EMBL" id="MFC6823472.1"/>
    </source>
</evidence>
<gene>
    <name evidence="2" type="ORF">ACFQEV_00410</name>
</gene>
<dbReference type="AlphaFoldDB" id="A0ABD5TYI0"/>
<dbReference type="RefSeq" id="WP_379691905.1">
    <property type="nucleotide sequence ID" value="NZ_JBHSXH010000002.1"/>
</dbReference>
<accession>A0ABD5TYI0</accession>
<dbReference type="EMBL" id="JBHSXH010000002">
    <property type="protein sequence ID" value="MFC6823472.1"/>
    <property type="molecule type" value="Genomic_DNA"/>
</dbReference>